<dbReference type="PANTHER" id="PTHR30086:SF17">
    <property type="entry name" value="LYSE FAMILY TRANSLOCATOR"/>
    <property type="match status" value="1"/>
</dbReference>
<feature type="transmembrane region" description="Helical" evidence="6">
    <location>
        <begin position="69"/>
        <end position="87"/>
    </location>
</feature>
<dbReference type="GO" id="GO:0005886">
    <property type="term" value="C:plasma membrane"/>
    <property type="evidence" value="ECO:0007669"/>
    <property type="project" value="UniProtKB-SubCell"/>
</dbReference>
<dbReference type="Pfam" id="PF01810">
    <property type="entry name" value="LysE"/>
    <property type="match status" value="1"/>
</dbReference>
<keyword evidence="2" id="KW-1003">Cell membrane</keyword>
<dbReference type="GO" id="GO:0015171">
    <property type="term" value="F:amino acid transmembrane transporter activity"/>
    <property type="evidence" value="ECO:0007669"/>
    <property type="project" value="TreeGrafter"/>
</dbReference>
<evidence type="ECO:0000256" key="5">
    <source>
        <dbReference type="ARBA" id="ARBA00023136"/>
    </source>
</evidence>
<dbReference type="RefSeq" id="WP_156229755.1">
    <property type="nucleotide sequence ID" value="NZ_CP046455.1"/>
</dbReference>
<reference evidence="7 8" key="1">
    <citation type="submission" date="2019-11" db="EMBL/GenBank/DDBJ databases">
        <title>Complete genome sequence of Corynebacterium kalinowskii 1959, a novel Corynebacterium species isolated from soil of a small paddock in Vilsendorf, Germany.</title>
        <authorList>
            <person name="Schaffert L."/>
            <person name="Ruwe M."/>
            <person name="Milse J."/>
            <person name="Hanuschka K."/>
            <person name="Ortseifen V."/>
            <person name="Droste J."/>
            <person name="Brandt D."/>
            <person name="Schlueter L."/>
            <person name="Kutter Y."/>
            <person name="Vinke S."/>
            <person name="Viehoefer P."/>
            <person name="Jacob L."/>
            <person name="Luebke N.-C."/>
            <person name="Schulte-Berndt E."/>
            <person name="Hain C."/>
            <person name="Linder M."/>
            <person name="Schmidt P."/>
            <person name="Wollenschlaeger L."/>
            <person name="Luttermann T."/>
            <person name="Thieme E."/>
            <person name="Hassa J."/>
            <person name="Haak M."/>
            <person name="Wittchen M."/>
            <person name="Mentz A."/>
            <person name="Persicke M."/>
            <person name="Busche T."/>
            <person name="Ruckert C."/>
        </authorList>
    </citation>
    <scope>NUCLEOTIDE SEQUENCE [LARGE SCALE GENOMIC DNA]</scope>
    <source>
        <strain evidence="7 8">2039</strain>
    </source>
</reference>
<dbReference type="InterPro" id="IPR001123">
    <property type="entry name" value="LeuE-type"/>
</dbReference>
<feature type="transmembrane region" description="Helical" evidence="6">
    <location>
        <begin position="37"/>
        <end position="57"/>
    </location>
</feature>
<evidence type="ECO:0000256" key="2">
    <source>
        <dbReference type="ARBA" id="ARBA00022475"/>
    </source>
</evidence>
<dbReference type="EMBL" id="CP046455">
    <property type="protein sequence ID" value="QGU06152.1"/>
    <property type="molecule type" value="Genomic_DNA"/>
</dbReference>
<keyword evidence="5 6" id="KW-0472">Membrane</keyword>
<dbReference type="Proteomes" id="UP000424462">
    <property type="component" value="Chromosome"/>
</dbReference>
<feature type="transmembrane region" description="Helical" evidence="6">
    <location>
        <begin position="196"/>
        <end position="215"/>
    </location>
</feature>
<evidence type="ECO:0000256" key="4">
    <source>
        <dbReference type="ARBA" id="ARBA00022989"/>
    </source>
</evidence>
<evidence type="ECO:0000256" key="6">
    <source>
        <dbReference type="SAM" id="Phobius"/>
    </source>
</evidence>
<evidence type="ECO:0000313" key="7">
    <source>
        <dbReference type="EMBL" id="QGU06152.1"/>
    </source>
</evidence>
<sequence>MNISTLLALVAVWIAAIASPGPDLLQITRVGSRSRPAGVWCALGIMVGNTIWILASLAGLSALINAQPAILHLLQLVGGAFLMWMGYSSVRGGLATRRQPARIVGESAAGESTTSISTAVEMTAGQALRTGILTNLANPKAVLFFGAVFTQFIRPDMGLGASALVAVLLILIGVAWFVGVALAVGSLAKSLLRNSALLDIIAGIIFMLLAAFMIYEGVAGFL</sequence>
<proteinExistence type="predicted"/>
<organism evidence="7 8">
    <name type="scientific">Corynebacterium occultum</name>
    <dbReference type="NCBI Taxonomy" id="2675219"/>
    <lineage>
        <taxon>Bacteria</taxon>
        <taxon>Bacillati</taxon>
        <taxon>Actinomycetota</taxon>
        <taxon>Actinomycetes</taxon>
        <taxon>Mycobacteriales</taxon>
        <taxon>Corynebacteriaceae</taxon>
        <taxon>Corynebacterium</taxon>
    </lineage>
</organism>
<feature type="transmembrane region" description="Helical" evidence="6">
    <location>
        <begin position="159"/>
        <end position="184"/>
    </location>
</feature>
<comment type="subcellular location">
    <subcellularLocation>
        <location evidence="1">Cell membrane</location>
        <topology evidence="1">Multi-pass membrane protein</topology>
    </subcellularLocation>
</comment>
<name>A0A6B8VL35_9CORY</name>
<keyword evidence="3 6" id="KW-0812">Transmembrane</keyword>
<dbReference type="AlphaFoldDB" id="A0A6B8VL35"/>
<evidence type="ECO:0000256" key="1">
    <source>
        <dbReference type="ARBA" id="ARBA00004651"/>
    </source>
</evidence>
<dbReference type="PANTHER" id="PTHR30086">
    <property type="entry name" value="ARGININE EXPORTER PROTEIN ARGO"/>
    <property type="match status" value="1"/>
</dbReference>
<evidence type="ECO:0000313" key="8">
    <source>
        <dbReference type="Proteomes" id="UP000424462"/>
    </source>
</evidence>
<dbReference type="KEGG" id="cok:COCCU_00920"/>
<gene>
    <name evidence="7" type="primary">rhtC1</name>
    <name evidence="7" type="ORF">COCCU_00920</name>
</gene>
<keyword evidence="8" id="KW-1185">Reference proteome</keyword>
<protein>
    <submittedName>
        <fullName evidence="7">Threonine efflux protein</fullName>
    </submittedName>
</protein>
<evidence type="ECO:0000256" key="3">
    <source>
        <dbReference type="ARBA" id="ARBA00022692"/>
    </source>
</evidence>
<keyword evidence="4 6" id="KW-1133">Transmembrane helix</keyword>
<accession>A0A6B8VL35</accession>